<gene>
    <name evidence="2" type="ORF">ZIOFF_023384</name>
</gene>
<evidence type="ECO:0000313" key="3">
    <source>
        <dbReference type="Proteomes" id="UP000734854"/>
    </source>
</evidence>
<evidence type="ECO:0000313" key="2">
    <source>
        <dbReference type="EMBL" id="KAG6513077.1"/>
    </source>
</evidence>
<dbReference type="EMBL" id="JACMSC010000007">
    <property type="protein sequence ID" value="KAG6513077.1"/>
    <property type="molecule type" value="Genomic_DNA"/>
</dbReference>
<comment type="caution">
    <text evidence="2">The sequence shown here is derived from an EMBL/GenBank/DDBJ whole genome shotgun (WGS) entry which is preliminary data.</text>
</comment>
<organism evidence="2 3">
    <name type="scientific">Zingiber officinale</name>
    <name type="common">Ginger</name>
    <name type="synonym">Amomum zingiber</name>
    <dbReference type="NCBI Taxonomy" id="94328"/>
    <lineage>
        <taxon>Eukaryota</taxon>
        <taxon>Viridiplantae</taxon>
        <taxon>Streptophyta</taxon>
        <taxon>Embryophyta</taxon>
        <taxon>Tracheophyta</taxon>
        <taxon>Spermatophyta</taxon>
        <taxon>Magnoliopsida</taxon>
        <taxon>Liliopsida</taxon>
        <taxon>Zingiberales</taxon>
        <taxon>Zingiberaceae</taxon>
        <taxon>Zingiber</taxon>
    </lineage>
</organism>
<evidence type="ECO:0000256" key="1">
    <source>
        <dbReference type="SAM" id="MobiDB-lite"/>
    </source>
</evidence>
<accession>A0A8J5LFK9</accession>
<feature type="region of interest" description="Disordered" evidence="1">
    <location>
        <begin position="104"/>
        <end position="148"/>
    </location>
</feature>
<keyword evidence="3" id="KW-1185">Reference proteome</keyword>
<dbReference type="AlphaFoldDB" id="A0A8J5LFK9"/>
<sequence length="148" mass="17090">MEEKKGELRVVKRARREGQRRTAAVRRKVRRLRRLVPGGRELQPEQLFLQTAEYIYSYTDIPLQAQRKVFRYLGFYHVAAPLLVGFLRWHLASDIVRAEEKAKNVAFPSSPVSGKDRGDYETSKALSNTQECEPIATEIRDVSNDEVD</sequence>
<dbReference type="Proteomes" id="UP000734854">
    <property type="component" value="Unassembled WGS sequence"/>
</dbReference>
<reference evidence="2 3" key="1">
    <citation type="submission" date="2020-08" db="EMBL/GenBank/DDBJ databases">
        <title>Plant Genome Project.</title>
        <authorList>
            <person name="Zhang R.-G."/>
        </authorList>
    </citation>
    <scope>NUCLEOTIDE SEQUENCE [LARGE SCALE GENOMIC DNA]</scope>
    <source>
        <tissue evidence="2">Rhizome</tissue>
    </source>
</reference>
<protein>
    <submittedName>
        <fullName evidence="2">Uncharacterized protein</fullName>
    </submittedName>
</protein>
<proteinExistence type="predicted"/>
<feature type="compositionally biased region" description="Basic and acidic residues" evidence="1">
    <location>
        <begin position="138"/>
        <end position="148"/>
    </location>
</feature>
<name>A0A8J5LFK9_ZINOF</name>